<name>A0A371FDT9_MUCPR</name>
<feature type="domain" description="Tf2-1-like SH3-like" evidence="2">
    <location>
        <begin position="1"/>
        <end position="42"/>
    </location>
</feature>
<dbReference type="InterPro" id="IPR056924">
    <property type="entry name" value="SH3_Tf2-1"/>
</dbReference>
<organism evidence="3 4">
    <name type="scientific">Mucuna pruriens</name>
    <name type="common">Velvet bean</name>
    <name type="synonym">Dolichos pruriens</name>
    <dbReference type="NCBI Taxonomy" id="157652"/>
    <lineage>
        <taxon>Eukaryota</taxon>
        <taxon>Viridiplantae</taxon>
        <taxon>Streptophyta</taxon>
        <taxon>Embryophyta</taxon>
        <taxon>Tracheophyta</taxon>
        <taxon>Spermatophyta</taxon>
        <taxon>Magnoliopsida</taxon>
        <taxon>eudicotyledons</taxon>
        <taxon>Gunneridae</taxon>
        <taxon>Pentapetalae</taxon>
        <taxon>rosids</taxon>
        <taxon>fabids</taxon>
        <taxon>Fabales</taxon>
        <taxon>Fabaceae</taxon>
        <taxon>Papilionoideae</taxon>
        <taxon>50 kb inversion clade</taxon>
        <taxon>NPAAA clade</taxon>
        <taxon>indigoferoid/millettioid clade</taxon>
        <taxon>Phaseoleae</taxon>
        <taxon>Mucuna</taxon>
    </lineage>
</organism>
<proteinExistence type="predicted"/>
<accession>A0A371FDT9</accession>
<feature type="compositionally biased region" description="Polar residues" evidence="1">
    <location>
        <begin position="113"/>
        <end position="124"/>
    </location>
</feature>
<dbReference type="AlphaFoldDB" id="A0A371FDT9"/>
<dbReference type="Pfam" id="PF24626">
    <property type="entry name" value="SH3_Tf2-1"/>
    <property type="match status" value="1"/>
</dbReference>
<dbReference type="Proteomes" id="UP000257109">
    <property type="component" value="Unassembled WGS sequence"/>
</dbReference>
<comment type="caution">
    <text evidence="3">The sequence shown here is derived from an EMBL/GenBank/DDBJ whole genome shotgun (WGS) entry which is preliminary data.</text>
</comment>
<dbReference type="OrthoDB" id="1432277at2759"/>
<gene>
    <name evidence="3" type="ORF">CR513_43570</name>
</gene>
<reference evidence="3" key="1">
    <citation type="submission" date="2018-05" db="EMBL/GenBank/DDBJ databases">
        <title>Draft genome of Mucuna pruriens seed.</title>
        <authorList>
            <person name="Nnadi N.E."/>
            <person name="Vos R."/>
            <person name="Hasami M.H."/>
            <person name="Devisetty U.K."/>
            <person name="Aguiy J.C."/>
        </authorList>
    </citation>
    <scope>NUCLEOTIDE SEQUENCE [LARGE SCALE GENOMIC DNA]</scope>
    <source>
        <strain evidence="3">JCA_2017</strain>
    </source>
</reference>
<evidence type="ECO:0000313" key="3">
    <source>
        <dbReference type="EMBL" id="RDX76440.1"/>
    </source>
</evidence>
<protein>
    <recommendedName>
        <fullName evidence="2">Tf2-1-like SH3-like domain-containing protein</fullName>
    </recommendedName>
</protein>
<feature type="region of interest" description="Disordered" evidence="1">
    <location>
        <begin position="113"/>
        <end position="133"/>
    </location>
</feature>
<evidence type="ECO:0000259" key="2">
    <source>
        <dbReference type="Pfam" id="PF24626"/>
    </source>
</evidence>
<sequence>SKLQPRGDGPFQVLEKINDNAYKIDLPGEYNISASFNVSDLTLFDADDDAFDLRANPLQEGGSDEDMTKSVALEGLGGPMTRARIKRVKEAIQQVLAVLIRKELNLEGCKPNVGTNLGQISQGHNHAMPNLDE</sequence>
<dbReference type="EMBL" id="QJKJ01009508">
    <property type="protein sequence ID" value="RDX76440.1"/>
    <property type="molecule type" value="Genomic_DNA"/>
</dbReference>
<evidence type="ECO:0000256" key="1">
    <source>
        <dbReference type="SAM" id="MobiDB-lite"/>
    </source>
</evidence>
<evidence type="ECO:0000313" key="4">
    <source>
        <dbReference type="Proteomes" id="UP000257109"/>
    </source>
</evidence>
<feature type="non-terminal residue" evidence="3">
    <location>
        <position position="1"/>
    </location>
</feature>
<keyword evidence="4" id="KW-1185">Reference proteome</keyword>